<accession>W1Y3Z0</accession>
<sequence>MVKAVKLKLSQRLCNPRHRTDEVFPLVYELLILF</sequence>
<dbReference type="EMBL" id="AZMM01008632">
    <property type="protein sequence ID" value="ETJ37131.1"/>
    <property type="molecule type" value="Genomic_DNA"/>
</dbReference>
<reference evidence="1" key="1">
    <citation type="submission" date="2013-12" db="EMBL/GenBank/DDBJ databases">
        <title>A Varibaculum cambriense genome reconstructed from a premature infant gut community with otherwise low bacterial novelty that shifts toward anaerobic metabolism during the third week of life.</title>
        <authorList>
            <person name="Brown C.T."/>
            <person name="Sharon I."/>
            <person name="Thomas B.C."/>
            <person name="Castelle C.J."/>
            <person name="Morowitz M.J."/>
            <person name="Banfield J.F."/>
        </authorList>
    </citation>
    <scope>NUCLEOTIDE SEQUENCE</scope>
</reference>
<gene>
    <name evidence="1" type="ORF">Q604_UNBC08632G0002</name>
</gene>
<protein>
    <submittedName>
        <fullName evidence="1">Uncharacterized protein</fullName>
    </submittedName>
</protein>
<organism evidence="1">
    <name type="scientific">human gut metagenome</name>
    <dbReference type="NCBI Taxonomy" id="408170"/>
    <lineage>
        <taxon>unclassified sequences</taxon>
        <taxon>metagenomes</taxon>
        <taxon>organismal metagenomes</taxon>
    </lineage>
</organism>
<dbReference type="AlphaFoldDB" id="W1Y3Z0"/>
<comment type="caution">
    <text evidence="1">The sequence shown here is derived from an EMBL/GenBank/DDBJ whole genome shotgun (WGS) entry which is preliminary data.</text>
</comment>
<evidence type="ECO:0000313" key="1">
    <source>
        <dbReference type="EMBL" id="ETJ37131.1"/>
    </source>
</evidence>
<proteinExistence type="predicted"/>
<feature type="non-terminal residue" evidence="1">
    <location>
        <position position="34"/>
    </location>
</feature>
<name>W1Y3Z0_9ZZZZ</name>